<keyword evidence="1 2" id="KW-0697">Rotamase</keyword>
<dbReference type="EC" id="5.2.1.8" evidence="2"/>
<sequence length="142" mass="15198">MECSWMVRALCSLVVLVAFGTTEAFHMPSLTRRTVQSPARMGLFDFLAVGKAGASHILLSDSGRARFIKDQIDAGKLSFADAAREFSTCPSASKGGDLGTFGRGAMVGPFDSYCFDPDTQVGELGIVRTSFGTHIVKLTKKP</sequence>
<keyword evidence="1 2" id="KW-0413">Isomerase</keyword>
<accession>A0A7S2N564</accession>
<dbReference type="InterPro" id="IPR023058">
    <property type="entry name" value="PPIase_PpiC_CS"/>
</dbReference>
<dbReference type="PANTHER" id="PTHR47245">
    <property type="entry name" value="PEPTIDYLPROLYL ISOMERASE"/>
    <property type="match status" value="1"/>
</dbReference>
<dbReference type="Gene3D" id="3.10.50.40">
    <property type="match status" value="1"/>
</dbReference>
<reference evidence="4" key="1">
    <citation type="submission" date="2021-01" db="EMBL/GenBank/DDBJ databases">
        <authorList>
            <person name="Corre E."/>
            <person name="Pelletier E."/>
            <person name="Niang G."/>
            <person name="Scheremetjew M."/>
            <person name="Finn R."/>
            <person name="Kale V."/>
            <person name="Holt S."/>
            <person name="Cochrane G."/>
            <person name="Meng A."/>
            <person name="Brown T."/>
            <person name="Cohen L."/>
        </authorList>
    </citation>
    <scope>NUCLEOTIDE SEQUENCE</scope>
    <source>
        <strain evidence="4">UTEX LB 985</strain>
    </source>
</reference>
<evidence type="ECO:0000256" key="1">
    <source>
        <dbReference type="PROSITE-ProRule" id="PRU00278"/>
    </source>
</evidence>
<dbReference type="GO" id="GO:0003755">
    <property type="term" value="F:peptidyl-prolyl cis-trans isomerase activity"/>
    <property type="evidence" value="ECO:0007669"/>
    <property type="project" value="UniProtKB-UniRule"/>
</dbReference>
<feature type="chain" id="PRO_5031594500" description="Peptidyl-prolyl cis-trans isomerase" evidence="2">
    <location>
        <begin position="25"/>
        <end position="142"/>
    </location>
</feature>
<dbReference type="InterPro" id="IPR050245">
    <property type="entry name" value="PrsA_foldase"/>
</dbReference>
<gene>
    <name evidence="4" type="ORF">CBRE1094_LOCUS34213</name>
</gene>
<proteinExistence type="predicted"/>
<comment type="catalytic activity">
    <reaction evidence="2">
        <text>[protein]-peptidylproline (omega=180) = [protein]-peptidylproline (omega=0)</text>
        <dbReference type="Rhea" id="RHEA:16237"/>
        <dbReference type="Rhea" id="RHEA-COMP:10747"/>
        <dbReference type="Rhea" id="RHEA-COMP:10748"/>
        <dbReference type="ChEBI" id="CHEBI:83833"/>
        <dbReference type="ChEBI" id="CHEBI:83834"/>
        <dbReference type="EC" id="5.2.1.8"/>
    </reaction>
</comment>
<dbReference type="InterPro" id="IPR000297">
    <property type="entry name" value="PPIase_PpiC"/>
</dbReference>
<dbReference type="InterPro" id="IPR046357">
    <property type="entry name" value="PPIase_dom_sf"/>
</dbReference>
<dbReference type="SUPFAM" id="SSF54534">
    <property type="entry name" value="FKBP-like"/>
    <property type="match status" value="1"/>
</dbReference>
<feature type="domain" description="PpiC" evidence="3">
    <location>
        <begin position="49"/>
        <end position="140"/>
    </location>
</feature>
<dbReference type="AlphaFoldDB" id="A0A7S2N564"/>
<name>A0A7S2N564_9EUKA</name>
<protein>
    <recommendedName>
        <fullName evidence="2">Peptidyl-prolyl cis-trans isomerase</fullName>
        <ecNumber evidence="2">5.2.1.8</ecNumber>
    </recommendedName>
</protein>
<dbReference type="Pfam" id="PF13616">
    <property type="entry name" value="Rotamase_3"/>
    <property type="match status" value="1"/>
</dbReference>
<keyword evidence="2" id="KW-0732">Signal</keyword>
<dbReference type="PROSITE" id="PS01096">
    <property type="entry name" value="PPIC_PPIASE_1"/>
    <property type="match status" value="1"/>
</dbReference>
<evidence type="ECO:0000256" key="2">
    <source>
        <dbReference type="RuleBase" id="RU363014"/>
    </source>
</evidence>
<feature type="signal peptide" evidence="2">
    <location>
        <begin position="1"/>
        <end position="24"/>
    </location>
</feature>
<evidence type="ECO:0000313" key="4">
    <source>
        <dbReference type="EMBL" id="CAD9520120.1"/>
    </source>
</evidence>
<dbReference type="EMBL" id="HBGU01062757">
    <property type="protein sequence ID" value="CAD9520120.1"/>
    <property type="molecule type" value="Transcribed_RNA"/>
</dbReference>
<evidence type="ECO:0000259" key="3">
    <source>
        <dbReference type="PROSITE" id="PS50198"/>
    </source>
</evidence>
<organism evidence="4">
    <name type="scientific">Haptolina brevifila</name>
    <dbReference type="NCBI Taxonomy" id="156173"/>
    <lineage>
        <taxon>Eukaryota</taxon>
        <taxon>Haptista</taxon>
        <taxon>Haptophyta</taxon>
        <taxon>Prymnesiophyceae</taxon>
        <taxon>Prymnesiales</taxon>
        <taxon>Prymnesiaceae</taxon>
        <taxon>Haptolina</taxon>
    </lineage>
</organism>
<dbReference type="PROSITE" id="PS50198">
    <property type="entry name" value="PPIC_PPIASE_2"/>
    <property type="match status" value="1"/>
</dbReference>
<dbReference type="PANTHER" id="PTHR47245:SF2">
    <property type="entry name" value="PEPTIDYL-PROLYL CIS-TRANS ISOMERASE HP_0175-RELATED"/>
    <property type="match status" value="1"/>
</dbReference>